<sequence length="76" mass="8848">MSDPVISNLERHPQMGRLFARHNPESIEALNVIEKIPSDICRSAKLFYLQTDTVYMLAIKHYQQLSYDLAGLWLTR</sequence>
<comment type="caution">
    <text evidence="1">The sequence shown here is derived from an EMBL/GenBank/DDBJ whole genome shotgun (WGS) entry which is preliminary data.</text>
</comment>
<keyword evidence="2" id="KW-1185">Reference proteome</keyword>
<protein>
    <submittedName>
        <fullName evidence="1">Uncharacterized protein</fullName>
    </submittedName>
</protein>
<organism evidence="1 2">
    <name type="scientific">Methylomonas albis</name>
    <dbReference type="NCBI Taxonomy" id="1854563"/>
    <lineage>
        <taxon>Bacteria</taxon>
        <taxon>Pseudomonadati</taxon>
        <taxon>Pseudomonadota</taxon>
        <taxon>Gammaproteobacteria</taxon>
        <taxon>Methylococcales</taxon>
        <taxon>Methylococcaceae</taxon>
        <taxon>Methylomonas</taxon>
    </lineage>
</organism>
<dbReference type="EMBL" id="JACXSS010000001">
    <property type="protein sequence ID" value="MBD9357857.1"/>
    <property type="molecule type" value="Genomic_DNA"/>
</dbReference>
<gene>
    <name evidence="1" type="ORF">IE877_18620</name>
</gene>
<proteinExistence type="predicted"/>
<dbReference type="RefSeq" id="WP_192376107.1">
    <property type="nucleotide sequence ID" value="NZ_CAJHIV010000001.1"/>
</dbReference>
<evidence type="ECO:0000313" key="2">
    <source>
        <dbReference type="Proteomes" id="UP000652176"/>
    </source>
</evidence>
<evidence type="ECO:0000313" key="1">
    <source>
        <dbReference type="EMBL" id="MBD9357857.1"/>
    </source>
</evidence>
<reference evidence="1 2" key="1">
    <citation type="submission" date="2020-09" db="EMBL/GenBank/DDBJ databases">
        <title>Methylomonas albis sp. nov. and Methylomonas fluvii sp. nov.: Two cold-adapted methanotrophs from the River Elbe and an amended description of Methylovulum psychrotolerans strain Eb1.</title>
        <authorList>
            <person name="Bussmann I.K."/>
            <person name="Klings K.-W."/>
            <person name="Warnstedt J."/>
            <person name="Hoppert M."/>
            <person name="Saborowski A."/>
            <person name="Horn F."/>
            <person name="Liebner S."/>
        </authorList>
    </citation>
    <scope>NUCLEOTIDE SEQUENCE [LARGE SCALE GENOMIC DNA]</scope>
    <source>
        <strain evidence="1 2">EbA</strain>
    </source>
</reference>
<dbReference type="Proteomes" id="UP000652176">
    <property type="component" value="Unassembled WGS sequence"/>
</dbReference>
<accession>A0ABR9D3Z7</accession>
<name>A0ABR9D3Z7_9GAMM</name>